<feature type="region of interest" description="Disordered" evidence="1">
    <location>
        <begin position="640"/>
        <end position="718"/>
    </location>
</feature>
<organism evidence="2 3">
    <name type="scientific">Pochonia chlamydosporia 170</name>
    <dbReference type="NCBI Taxonomy" id="1380566"/>
    <lineage>
        <taxon>Eukaryota</taxon>
        <taxon>Fungi</taxon>
        <taxon>Dikarya</taxon>
        <taxon>Ascomycota</taxon>
        <taxon>Pezizomycotina</taxon>
        <taxon>Sordariomycetes</taxon>
        <taxon>Hypocreomycetidae</taxon>
        <taxon>Hypocreales</taxon>
        <taxon>Clavicipitaceae</taxon>
        <taxon>Pochonia</taxon>
    </lineage>
</organism>
<evidence type="ECO:0000313" key="3">
    <source>
        <dbReference type="Proteomes" id="UP000078397"/>
    </source>
</evidence>
<name>A0A179G392_METCM</name>
<feature type="compositionally biased region" description="Polar residues" evidence="1">
    <location>
        <begin position="150"/>
        <end position="164"/>
    </location>
</feature>
<feature type="compositionally biased region" description="Polar residues" evidence="1">
    <location>
        <begin position="772"/>
        <end position="784"/>
    </location>
</feature>
<proteinExistence type="predicted"/>
<comment type="caution">
    <text evidence="2">The sequence shown here is derived from an EMBL/GenBank/DDBJ whole genome shotgun (WGS) entry which is preliminary data.</text>
</comment>
<evidence type="ECO:0000313" key="2">
    <source>
        <dbReference type="EMBL" id="OAQ72326.2"/>
    </source>
</evidence>
<feature type="compositionally biased region" description="Low complexity" evidence="1">
    <location>
        <begin position="518"/>
        <end position="533"/>
    </location>
</feature>
<feature type="compositionally biased region" description="Acidic residues" evidence="1">
    <location>
        <begin position="51"/>
        <end position="60"/>
    </location>
</feature>
<dbReference type="Proteomes" id="UP000078397">
    <property type="component" value="Unassembled WGS sequence"/>
</dbReference>
<dbReference type="STRING" id="1380566.A0A179G392"/>
<evidence type="ECO:0000256" key="1">
    <source>
        <dbReference type="SAM" id="MobiDB-lite"/>
    </source>
</evidence>
<feature type="compositionally biased region" description="Polar residues" evidence="1">
    <location>
        <begin position="103"/>
        <end position="116"/>
    </location>
</feature>
<dbReference type="EMBL" id="LSBJ02000001">
    <property type="protein sequence ID" value="OAQ72326.2"/>
    <property type="molecule type" value="Genomic_DNA"/>
</dbReference>
<gene>
    <name evidence="2" type="ORF">VFPPC_12753</name>
</gene>
<feature type="region of interest" description="Disordered" evidence="1">
    <location>
        <begin position="29"/>
        <end position="183"/>
    </location>
</feature>
<dbReference type="RefSeq" id="XP_018148409.2">
    <property type="nucleotide sequence ID" value="XM_018290530.2"/>
</dbReference>
<dbReference type="AlphaFoldDB" id="A0A179G392"/>
<protein>
    <submittedName>
        <fullName evidence="2">Ankyrin repeat-containing domain-containing protein</fullName>
    </submittedName>
</protein>
<feature type="region of interest" description="Disordered" evidence="1">
    <location>
        <begin position="468"/>
        <end position="494"/>
    </location>
</feature>
<feature type="region of interest" description="Disordered" evidence="1">
    <location>
        <begin position="518"/>
        <end position="569"/>
    </location>
</feature>
<dbReference type="GeneID" id="28854524"/>
<accession>A0A179G392</accession>
<feature type="region of interest" description="Disordered" evidence="1">
    <location>
        <begin position="772"/>
        <end position="796"/>
    </location>
</feature>
<feature type="compositionally biased region" description="Polar residues" evidence="1">
    <location>
        <begin position="680"/>
        <end position="689"/>
    </location>
</feature>
<feature type="compositionally biased region" description="Polar residues" evidence="1">
    <location>
        <begin position="476"/>
        <end position="489"/>
    </location>
</feature>
<dbReference type="OrthoDB" id="5415512at2759"/>
<keyword evidence="3" id="KW-1185">Reference proteome</keyword>
<reference evidence="2 3" key="1">
    <citation type="journal article" date="2016" name="PLoS Pathog.">
        <title>Biosynthesis of antibiotic leucinostatins in bio-control fungus Purpureocillium lilacinum and their inhibition on phytophthora revealed by genome mining.</title>
        <authorList>
            <person name="Wang G."/>
            <person name="Liu Z."/>
            <person name="Lin R."/>
            <person name="Li E."/>
            <person name="Mao Z."/>
            <person name="Ling J."/>
            <person name="Yang Y."/>
            <person name="Yin W.B."/>
            <person name="Xie B."/>
        </authorList>
    </citation>
    <scope>NUCLEOTIDE SEQUENCE [LARGE SCALE GENOMIC DNA]</scope>
    <source>
        <strain evidence="2">170</strain>
    </source>
</reference>
<feature type="region of interest" description="Disordered" evidence="1">
    <location>
        <begin position="288"/>
        <end position="336"/>
    </location>
</feature>
<feature type="compositionally biased region" description="Basic residues" evidence="1">
    <location>
        <begin position="117"/>
        <end position="128"/>
    </location>
</feature>
<dbReference type="KEGG" id="pchm:VFPPC_12753"/>
<sequence length="959" mass="105585">MGNRWKRWYASASVEPEIDLLSTAFGVPSRRELERASQTLTPRRVFRCDSDSDESSDDAQSEASDKSSDQSPSDGRVRKSNTSEDDQSLKATPSPASRKRQQTHGNGSTSKSQRSTLSKKIKRSRNSNRKIDDQQRQSPSKVSRAKSVPPSKSSRTSIGSQPDPKSSPPHVVNGHEPSAHHTTLNSASYPLFSLAQPQIPMLTAQYAPAYVFPPNPDPAIVTAKCQDALRPLRRPKFQRLHSLQGDLTRLQQELTEDPRNINLQKEVQQTQCELNDLLNSIVAQKVQTSGKASPTSKTLPKDTSNGSDLAANKENEAPLKSQQYAEARPPSVPKDNKDRSLLIAHRRGNSLSCTIRHHLCSGCGTVRSHTFHEKHPIRETHKPVLNFCSACRESRVEKGVMDKYHFCFGCGKVRSKSFQKKHECESGQPLLPNYCAQCASDVRKKEVMNDMSVLGIATSDIVLRAEQTGVKESKSPAPTTDGNQQNLASSKPRLQGKASVTLSCSGNAARLRLDNASLSKSVSAPVSPAESSPFYPGRKLGSAHRRAQRVPTPHCNEEPREGSNASAIQGEYRAPYVEEANSPTEQKMSASCCSSMASLGNRRMKTWHDDNGSYLEVMDCNDASCQTPDVGYKRTMVLQSTNSSGGKTVRCCPPSTNHDQQARMARSNKSQRKAKDPPSAASSREQSGFSKGVFGKHTKLETHDQAQTYRRRSPLADFEHSDAAFANEIGQRPESDAEAAEPLEALPFRSSRGAFGRNHSPTQARFSVFNYSQTDSDGSESKNANLPGVWPTPGPSTEAVDCHDTDEYSHLAKPNSAASSFSSDSNCGQTTNNFKADAPNEGTYSRSVFTDYSRSTNNPYYKPRHRPGYNGTNSDFCSTWDWKSKVRQGTKSPRAYRHQFDDRMPEPIVEEPVSPASSPVQRTKLLEFYITDPESSCESDTEYPGSSAGRLISNLAVHF</sequence>
<feature type="compositionally biased region" description="Polar residues" evidence="1">
    <location>
        <begin position="288"/>
        <end position="307"/>
    </location>
</feature>